<keyword evidence="1" id="KW-1133">Transmembrane helix</keyword>
<dbReference type="Proteomes" id="UP000034455">
    <property type="component" value="Unassembled WGS sequence"/>
</dbReference>
<dbReference type="Pfam" id="PF04235">
    <property type="entry name" value="DUF418"/>
    <property type="match status" value="1"/>
</dbReference>
<feature type="transmembrane region" description="Helical" evidence="1">
    <location>
        <begin position="114"/>
        <end position="129"/>
    </location>
</feature>
<dbReference type="PANTHER" id="PTHR30590:SF2">
    <property type="entry name" value="INNER MEMBRANE PROTEIN"/>
    <property type="match status" value="1"/>
</dbReference>
<keyword evidence="1" id="KW-0812">Transmembrane</keyword>
<name>A0A0M2NU42_STACC</name>
<keyword evidence="1" id="KW-0472">Membrane</keyword>
<feature type="domain" description="DUF418" evidence="2">
    <location>
        <begin position="226"/>
        <end position="379"/>
    </location>
</feature>
<reference evidence="3 4" key="1">
    <citation type="submission" date="2015-03" db="EMBL/GenBank/DDBJ databases">
        <title>Genome Assembly of Staphylococcus cohnii subsp. cohnii strain G22B2.</title>
        <authorList>
            <person name="Nair G."/>
            <person name="Kaur G."/>
            <person name="Khatri I."/>
            <person name="Singh N.K."/>
            <person name="Sathyabama S."/>
            <person name="Maurya S.K."/>
            <person name="Subramanian S."/>
            <person name="Agrewala J.N."/>
            <person name="Mayilraj S."/>
        </authorList>
    </citation>
    <scope>NUCLEOTIDE SEQUENCE [LARGE SCALE GENOMIC DNA]</scope>
    <source>
        <strain evidence="3 4">G22B2</strain>
    </source>
</reference>
<organism evidence="3 4">
    <name type="scientific">Staphylococcus cohnii subsp. cohnii</name>
    <dbReference type="NCBI Taxonomy" id="74704"/>
    <lineage>
        <taxon>Bacteria</taxon>
        <taxon>Bacillati</taxon>
        <taxon>Bacillota</taxon>
        <taxon>Bacilli</taxon>
        <taxon>Bacillales</taxon>
        <taxon>Staphylococcaceae</taxon>
        <taxon>Staphylococcus</taxon>
        <taxon>Staphylococcus cohnii species complex</taxon>
    </lineage>
</organism>
<dbReference type="PANTHER" id="PTHR30590">
    <property type="entry name" value="INNER MEMBRANE PROTEIN"/>
    <property type="match status" value="1"/>
</dbReference>
<accession>A0A0M2NU42</accession>
<dbReference type="RefSeq" id="WP_019469641.1">
    <property type="nucleotide sequence ID" value="NZ_LAKJ01000018.1"/>
</dbReference>
<evidence type="ECO:0000313" key="3">
    <source>
        <dbReference type="EMBL" id="KKI63256.1"/>
    </source>
</evidence>
<feature type="transmembrane region" description="Helical" evidence="1">
    <location>
        <begin position="53"/>
        <end position="75"/>
    </location>
</feature>
<gene>
    <name evidence="3" type="ORF">UF66_1112</name>
</gene>
<dbReference type="InterPro" id="IPR007349">
    <property type="entry name" value="DUF418"/>
</dbReference>
<feature type="transmembrane region" description="Helical" evidence="1">
    <location>
        <begin position="313"/>
        <end position="333"/>
    </location>
</feature>
<feature type="transmembrane region" description="Helical" evidence="1">
    <location>
        <begin position="141"/>
        <end position="161"/>
    </location>
</feature>
<sequence length="379" mass="44190">MSTQQRIFELDALRGFSLLGIVLMNILTFSMPYEESFLPDLVKGIDESLLRGVTLFVISSFYPIFTFLFGYGLAIMYKHSLKRSMKYYPFIYRRLIFLLILGALHGFLLFSGDILFSYAFTGMIAVLFIKKNAKQLLKIGIVLFVIKVLMLILPTFLVTLFDDPYSTINISGYTVSEVVNFKQSGEYFNYLKINAAENIYNIIDTVTFSAYFEFLPYVFLGMAAQKYNLIKKVQSNQSRYRHILYVSVMLVVGYAFKMPYVIDYGNQAFAIISAMIGGPIVAFGYILLFIYCCQFNRFSKIVRVFKYPGKLSLTVYLMQSFIFTFIFAGLGFYNKLPLYESYIIVFIVYSLQLIFCYMYLKFYRYGPIEWLWRKVTYLK</sequence>
<feature type="transmembrane region" description="Helical" evidence="1">
    <location>
        <begin position="87"/>
        <end position="108"/>
    </location>
</feature>
<protein>
    <recommendedName>
        <fullName evidence="2">DUF418 domain-containing protein</fullName>
    </recommendedName>
</protein>
<dbReference type="PATRIC" id="fig|74704.6.peg.1141"/>
<evidence type="ECO:0000259" key="2">
    <source>
        <dbReference type="Pfam" id="PF04235"/>
    </source>
</evidence>
<evidence type="ECO:0000313" key="4">
    <source>
        <dbReference type="Proteomes" id="UP000034455"/>
    </source>
</evidence>
<dbReference type="AlphaFoldDB" id="A0A0M2NU42"/>
<dbReference type="InterPro" id="IPR052529">
    <property type="entry name" value="Bact_Transport_Assoc"/>
</dbReference>
<dbReference type="EMBL" id="LAKJ01000018">
    <property type="protein sequence ID" value="KKI63256.1"/>
    <property type="molecule type" value="Genomic_DNA"/>
</dbReference>
<feature type="transmembrane region" description="Helical" evidence="1">
    <location>
        <begin position="199"/>
        <end position="222"/>
    </location>
</feature>
<feature type="transmembrane region" description="Helical" evidence="1">
    <location>
        <begin position="12"/>
        <end position="33"/>
    </location>
</feature>
<evidence type="ECO:0000256" key="1">
    <source>
        <dbReference type="SAM" id="Phobius"/>
    </source>
</evidence>
<feature type="transmembrane region" description="Helical" evidence="1">
    <location>
        <begin position="243"/>
        <end position="262"/>
    </location>
</feature>
<proteinExistence type="predicted"/>
<feature type="transmembrane region" description="Helical" evidence="1">
    <location>
        <begin position="268"/>
        <end position="292"/>
    </location>
</feature>
<feature type="transmembrane region" description="Helical" evidence="1">
    <location>
        <begin position="339"/>
        <end position="360"/>
    </location>
</feature>
<comment type="caution">
    <text evidence="3">The sequence shown here is derived from an EMBL/GenBank/DDBJ whole genome shotgun (WGS) entry which is preliminary data.</text>
</comment>